<dbReference type="PROSITE" id="PS50126">
    <property type="entry name" value="S1"/>
    <property type="match status" value="1"/>
</dbReference>
<dbReference type="OrthoDB" id="407495at2759"/>
<feature type="domain" description="S1 motif" evidence="1">
    <location>
        <begin position="72"/>
        <end position="160"/>
    </location>
</feature>
<dbReference type="InterPro" id="IPR012340">
    <property type="entry name" value="NA-bd_OB-fold"/>
</dbReference>
<dbReference type="Pfam" id="PF00575">
    <property type="entry name" value="S1"/>
    <property type="match status" value="1"/>
</dbReference>
<name>A0A812V4A5_9DINO</name>
<keyword evidence="3" id="KW-1185">Reference proteome</keyword>
<dbReference type="SMART" id="SM00316">
    <property type="entry name" value="S1"/>
    <property type="match status" value="1"/>
</dbReference>
<dbReference type="InterPro" id="IPR003029">
    <property type="entry name" value="S1_domain"/>
</dbReference>
<sequence length="206" mass="21576">MLSVPGPMLPGLLQAQRGLRVPGAALAGKTKARSHLHSAVVASLAGALAGKLRLQAASTARGGRPLDKFKVGEHVEGTVVQIYCPGGVSVDVGCSDSFAFLEVEEFGDGFPQKGPFKYKPGDQIAARVLDINPEARVVDHGEADPHGEHGDSGKLHLTMRSGTLDRPDRYVADARRLQSFNGSPCALHRAKHLVGQASQGGIISGC</sequence>
<evidence type="ECO:0000313" key="3">
    <source>
        <dbReference type="Proteomes" id="UP000604046"/>
    </source>
</evidence>
<dbReference type="EMBL" id="CAJNDS010002845">
    <property type="protein sequence ID" value="CAE7616544.1"/>
    <property type="molecule type" value="Genomic_DNA"/>
</dbReference>
<evidence type="ECO:0000313" key="2">
    <source>
        <dbReference type="EMBL" id="CAE7616544.1"/>
    </source>
</evidence>
<proteinExistence type="predicted"/>
<dbReference type="GO" id="GO:0003676">
    <property type="term" value="F:nucleic acid binding"/>
    <property type="evidence" value="ECO:0007669"/>
    <property type="project" value="InterPro"/>
</dbReference>
<organism evidence="2 3">
    <name type="scientific">Symbiodinium natans</name>
    <dbReference type="NCBI Taxonomy" id="878477"/>
    <lineage>
        <taxon>Eukaryota</taxon>
        <taxon>Sar</taxon>
        <taxon>Alveolata</taxon>
        <taxon>Dinophyceae</taxon>
        <taxon>Suessiales</taxon>
        <taxon>Symbiodiniaceae</taxon>
        <taxon>Symbiodinium</taxon>
    </lineage>
</organism>
<gene>
    <name evidence="2" type="ORF">SNAT2548_LOCUS35046</name>
</gene>
<accession>A0A812V4A5</accession>
<dbReference type="AlphaFoldDB" id="A0A812V4A5"/>
<protein>
    <recommendedName>
        <fullName evidence="1">S1 motif domain-containing protein</fullName>
    </recommendedName>
</protein>
<comment type="caution">
    <text evidence="2">The sequence shown here is derived from an EMBL/GenBank/DDBJ whole genome shotgun (WGS) entry which is preliminary data.</text>
</comment>
<dbReference type="SUPFAM" id="SSF50249">
    <property type="entry name" value="Nucleic acid-binding proteins"/>
    <property type="match status" value="1"/>
</dbReference>
<reference evidence="2" key="1">
    <citation type="submission" date="2021-02" db="EMBL/GenBank/DDBJ databases">
        <authorList>
            <person name="Dougan E. K."/>
            <person name="Rhodes N."/>
            <person name="Thang M."/>
            <person name="Chan C."/>
        </authorList>
    </citation>
    <scope>NUCLEOTIDE SEQUENCE</scope>
</reference>
<dbReference type="Gene3D" id="2.40.50.140">
    <property type="entry name" value="Nucleic acid-binding proteins"/>
    <property type="match status" value="1"/>
</dbReference>
<evidence type="ECO:0000259" key="1">
    <source>
        <dbReference type="PROSITE" id="PS50126"/>
    </source>
</evidence>
<dbReference type="Proteomes" id="UP000604046">
    <property type="component" value="Unassembled WGS sequence"/>
</dbReference>
<dbReference type="CDD" id="cd00164">
    <property type="entry name" value="S1_like"/>
    <property type="match status" value="1"/>
</dbReference>